<dbReference type="EMBL" id="UINC01012451">
    <property type="protein sequence ID" value="SVA54370.1"/>
    <property type="molecule type" value="Genomic_DNA"/>
</dbReference>
<dbReference type="PANTHER" id="PTHR28047:SF5">
    <property type="entry name" value="PROTEIN DCG1"/>
    <property type="match status" value="1"/>
</dbReference>
<dbReference type="InterPro" id="IPR015942">
    <property type="entry name" value="Asp/Glu/hydantoin_racemase"/>
</dbReference>
<dbReference type="InterPro" id="IPR052186">
    <property type="entry name" value="Hydantoin_racemase-like"/>
</dbReference>
<dbReference type="InterPro" id="IPR053714">
    <property type="entry name" value="Iso_Racemase_Enz_sf"/>
</dbReference>
<dbReference type="GO" id="GO:0047661">
    <property type="term" value="F:amino-acid racemase activity"/>
    <property type="evidence" value="ECO:0007669"/>
    <property type="project" value="InterPro"/>
</dbReference>
<name>A0A381WPI5_9ZZZZ</name>
<proteinExistence type="inferred from homology"/>
<protein>
    <recommendedName>
        <fullName evidence="3">Asp/Glu/hydantoin racemase</fullName>
    </recommendedName>
</protein>
<reference evidence="2" key="1">
    <citation type="submission" date="2018-05" db="EMBL/GenBank/DDBJ databases">
        <authorList>
            <person name="Lanie J.A."/>
            <person name="Ng W.-L."/>
            <person name="Kazmierczak K.M."/>
            <person name="Andrzejewski T.M."/>
            <person name="Davidsen T.M."/>
            <person name="Wayne K.J."/>
            <person name="Tettelin H."/>
            <person name="Glass J.I."/>
            <person name="Rusch D."/>
            <person name="Podicherti R."/>
            <person name="Tsui H.-C.T."/>
            <person name="Winkler M.E."/>
        </authorList>
    </citation>
    <scope>NUCLEOTIDE SEQUENCE</scope>
</reference>
<comment type="similarity">
    <text evidence="1">Belongs to the HyuE racemase family.</text>
</comment>
<dbReference type="Pfam" id="PF01177">
    <property type="entry name" value="Asp_Glu_race"/>
    <property type="match status" value="1"/>
</dbReference>
<gene>
    <name evidence="2" type="ORF">METZ01_LOCUS107224</name>
</gene>
<evidence type="ECO:0000256" key="1">
    <source>
        <dbReference type="ARBA" id="ARBA00038414"/>
    </source>
</evidence>
<organism evidence="2">
    <name type="scientific">marine metagenome</name>
    <dbReference type="NCBI Taxonomy" id="408172"/>
    <lineage>
        <taxon>unclassified sequences</taxon>
        <taxon>metagenomes</taxon>
        <taxon>ecological metagenomes</taxon>
    </lineage>
</organism>
<sequence>MTNSKVIGIAEASYKKSIDLNSKFGIISILENSIIRHEKYLKKLGLFHWLAGDRSIGLSVNDLDNKGAYDSILETADNLKNKDHAKSIILGCAGMGKYKHRLEKDIKMTVLDPVETAILEAFKN</sequence>
<dbReference type="PANTHER" id="PTHR28047">
    <property type="entry name" value="PROTEIN DCG1"/>
    <property type="match status" value="1"/>
</dbReference>
<dbReference type="AlphaFoldDB" id="A0A381WPI5"/>
<accession>A0A381WPI5</accession>
<evidence type="ECO:0008006" key="3">
    <source>
        <dbReference type="Google" id="ProtNLM"/>
    </source>
</evidence>
<dbReference type="Gene3D" id="3.40.50.12500">
    <property type="match status" value="1"/>
</dbReference>
<evidence type="ECO:0000313" key="2">
    <source>
        <dbReference type="EMBL" id="SVA54370.1"/>
    </source>
</evidence>